<proteinExistence type="inferred from homology"/>
<keyword evidence="7 9" id="KW-0503">Monooxygenase</keyword>
<dbReference type="InParanoid" id="F9XHT9"/>
<evidence type="ECO:0000256" key="9">
    <source>
        <dbReference type="RuleBase" id="RU000461"/>
    </source>
</evidence>
<comment type="similarity">
    <text evidence="2 9">Belongs to the cytochrome P450 family.</text>
</comment>
<keyword evidence="10" id="KW-0472">Membrane</keyword>
<dbReference type="CDD" id="cd11041">
    <property type="entry name" value="CYP503A1-like"/>
    <property type="match status" value="1"/>
</dbReference>
<dbReference type="Proteomes" id="UP000008062">
    <property type="component" value="Chromosome 8"/>
</dbReference>
<organism evidence="11 12">
    <name type="scientific">Zymoseptoria tritici (strain CBS 115943 / IPO323)</name>
    <name type="common">Speckled leaf blotch fungus</name>
    <name type="synonym">Septoria tritici</name>
    <dbReference type="NCBI Taxonomy" id="336722"/>
    <lineage>
        <taxon>Eukaryota</taxon>
        <taxon>Fungi</taxon>
        <taxon>Dikarya</taxon>
        <taxon>Ascomycota</taxon>
        <taxon>Pezizomycotina</taxon>
        <taxon>Dothideomycetes</taxon>
        <taxon>Dothideomycetidae</taxon>
        <taxon>Mycosphaerellales</taxon>
        <taxon>Mycosphaerellaceae</taxon>
        <taxon>Zymoseptoria</taxon>
    </lineage>
</organism>
<evidence type="ECO:0000256" key="6">
    <source>
        <dbReference type="ARBA" id="ARBA00023004"/>
    </source>
</evidence>
<evidence type="ECO:0000256" key="7">
    <source>
        <dbReference type="ARBA" id="ARBA00023033"/>
    </source>
</evidence>
<dbReference type="OrthoDB" id="1844152at2759"/>
<dbReference type="InterPro" id="IPR036396">
    <property type="entry name" value="Cyt_P450_sf"/>
</dbReference>
<dbReference type="GO" id="GO:0005506">
    <property type="term" value="F:iron ion binding"/>
    <property type="evidence" value="ECO:0007669"/>
    <property type="project" value="InterPro"/>
</dbReference>
<evidence type="ECO:0000256" key="3">
    <source>
        <dbReference type="ARBA" id="ARBA00022617"/>
    </source>
</evidence>
<dbReference type="RefSeq" id="XP_003850543.1">
    <property type="nucleotide sequence ID" value="XM_003850495.1"/>
</dbReference>
<dbReference type="SUPFAM" id="SSF48264">
    <property type="entry name" value="Cytochrome P450"/>
    <property type="match status" value="1"/>
</dbReference>
<dbReference type="PROSITE" id="PS00086">
    <property type="entry name" value="CYTOCHROME_P450"/>
    <property type="match status" value="1"/>
</dbReference>
<dbReference type="AlphaFoldDB" id="F9XHT9"/>
<keyword evidence="12" id="KW-1185">Reference proteome</keyword>
<keyword evidence="3 8" id="KW-0349">Heme</keyword>
<dbReference type="KEGG" id="ztr:MYCGRDRAFT_74334"/>
<evidence type="ECO:0000256" key="5">
    <source>
        <dbReference type="ARBA" id="ARBA00023002"/>
    </source>
</evidence>
<dbReference type="HOGENOM" id="CLU_022195_0_3_1"/>
<dbReference type="PRINTS" id="PR00465">
    <property type="entry name" value="EP450IV"/>
</dbReference>
<keyword evidence="5 9" id="KW-0560">Oxidoreductase</keyword>
<name>F9XHT9_ZYMTI</name>
<dbReference type="GO" id="GO:0004497">
    <property type="term" value="F:monooxygenase activity"/>
    <property type="evidence" value="ECO:0007669"/>
    <property type="project" value="UniProtKB-KW"/>
</dbReference>
<evidence type="ECO:0000256" key="1">
    <source>
        <dbReference type="ARBA" id="ARBA00001971"/>
    </source>
</evidence>
<dbReference type="InterPro" id="IPR002403">
    <property type="entry name" value="Cyt_P450_E_grp-IV"/>
</dbReference>
<gene>
    <name evidence="11" type="primary">MgCYP-42</name>
    <name evidence="11" type="ORF">MYCGRDRAFT_74334</name>
</gene>
<reference evidence="11 12" key="1">
    <citation type="journal article" date="2011" name="PLoS Genet.">
        <title>Finished genome of the fungal wheat pathogen Mycosphaerella graminicola reveals dispensome structure, chromosome plasticity, and stealth pathogenesis.</title>
        <authorList>
            <person name="Goodwin S.B."/>
            <person name="Ben M'barek S."/>
            <person name="Dhillon B."/>
            <person name="Wittenberg A.H.J."/>
            <person name="Crane C.F."/>
            <person name="Hane J.K."/>
            <person name="Foster A.J."/>
            <person name="Van der Lee T.A.J."/>
            <person name="Grimwood J."/>
            <person name="Aerts A."/>
            <person name="Antoniw J."/>
            <person name="Bailey A."/>
            <person name="Bluhm B."/>
            <person name="Bowler J."/>
            <person name="Bristow J."/>
            <person name="van der Burgt A."/>
            <person name="Canto-Canche B."/>
            <person name="Churchill A.C.L."/>
            <person name="Conde-Ferraez L."/>
            <person name="Cools H.J."/>
            <person name="Coutinho P.M."/>
            <person name="Csukai M."/>
            <person name="Dehal P."/>
            <person name="De Wit P."/>
            <person name="Donzelli B."/>
            <person name="van de Geest H.C."/>
            <person name="van Ham R.C.H.J."/>
            <person name="Hammond-Kosack K.E."/>
            <person name="Henrissat B."/>
            <person name="Kilian A."/>
            <person name="Kobayashi A.K."/>
            <person name="Koopmann E."/>
            <person name="Kourmpetis Y."/>
            <person name="Kuzniar A."/>
            <person name="Lindquist E."/>
            <person name="Lombard V."/>
            <person name="Maliepaard C."/>
            <person name="Martins N."/>
            <person name="Mehrabi R."/>
            <person name="Nap J.P.H."/>
            <person name="Ponomarenko A."/>
            <person name="Rudd J.J."/>
            <person name="Salamov A."/>
            <person name="Schmutz J."/>
            <person name="Schouten H.J."/>
            <person name="Shapiro H."/>
            <person name="Stergiopoulos I."/>
            <person name="Torriani S.F.F."/>
            <person name="Tu H."/>
            <person name="de Vries R.P."/>
            <person name="Waalwijk C."/>
            <person name="Ware S.B."/>
            <person name="Wiebenga A."/>
            <person name="Zwiers L.-H."/>
            <person name="Oliver R.P."/>
            <person name="Grigoriev I.V."/>
            <person name="Kema G.H.J."/>
        </authorList>
    </citation>
    <scope>NUCLEOTIDE SEQUENCE [LARGE SCALE GENOMIC DNA]</scope>
    <source>
        <strain evidence="12">CBS 115943 / IPO323</strain>
    </source>
</reference>
<dbReference type="GO" id="GO:0020037">
    <property type="term" value="F:heme binding"/>
    <property type="evidence" value="ECO:0007669"/>
    <property type="project" value="InterPro"/>
</dbReference>
<dbReference type="PANTHER" id="PTHR46206:SF2">
    <property type="entry name" value="CYTOCHROME P450 MONOOXYGENASE AUSG-RELATED"/>
    <property type="match status" value="1"/>
</dbReference>
<dbReference type="OMA" id="FYLYSEF"/>
<evidence type="ECO:0000313" key="11">
    <source>
        <dbReference type="EMBL" id="EGP85519.1"/>
    </source>
</evidence>
<dbReference type="PANTHER" id="PTHR46206">
    <property type="entry name" value="CYTOCHROME P450"/>
    <property type="match status" value="1"/>
</dbReference>
<feature type="binding site" description="axial binding residue" evidence="8">
    <location>
        <position position="458"/>
    </location>
    <ligand>
        <name>heme</name>
        <dbReference type="ChEBI" id="CHEBI:30413"/>
    </ligand>
    <ligandPart>
        <name>Fe</name>
        <dbReference type="ChEBI" id="CHEBI:18248"/>
    </ligandPart>
</feature>
<dbReference type="VEuPathDB" id="FungiDB:ZTRI_8.24"/>
<dbReference type="InterPro" id="IPR001128">
    <property type="entry name" value="Cyt_P450"/>
</dbReference>
<dbReference type="Gene3D" id="1.10.630.10">
    <property type="entry name" value="Cytochrome P450"/>
    <property type="match status" value="1"/>
</dbReference>
<dbReference type="GO" id="GO:0016705">
    <property type="term" value="F:oxidoreductase activity, acting on paired donors, with incorporation or reduction of molecular oxygen"/>
    <property type="evidence" value="ECO:0007669"/>
    <property type="project" value="InterPro"/>
</dbReference>
<evidence type="ECO:0000256" key="4">
    <source>
        <dbReference type="ARBA" id="ARBA00022723"/>
    </source>
</evidence>
<dbReference type="Pfam" id="PF00067">
    <property type="entry name" value="p450"/>
    <property type="match status" value="1"/>
</dbReference>
<evidence type="ECO:0000313" key="12">
    <source>
        <dbReference type="Proteomes" id="UP000008062"/>
    </source>
</evidence>
<comment type="cofactor">
    <cofactor evidence="1 8">
        <name>heme</name>
        <dbReference type="ChEBI" id="CHEBI:30413"/>
    </cofactor>
</comment>
<keyword evidence="6 8" id="KW-0408">Iron</keyword>
<feature type="transmembrane region" description="Helical" evidence="10">
    <location>
        <begin position="22"/>
        <end position="42"/>
    </location>
</feature>
<evidence type="ECO:0000256" key="2">
    <source>
        <dbReference type="ARBA" id="ARBA00010617"/>
    </source>
</evidence>
<dbReference type="GeneID" id="13402668"/>
<protein>
    <submittedName>
        <fullName evidence="11">CYP-42 P450 monooxygenase</fullName>
    </submittedName>
</protein>
<keyword evidence="10" id="KW-0812">Transmembrane</keyword>
<keyword evidence="4 8" id="KW-0479">Metal-binding</keyword>
<sequence length="541" mass="60994">MINPNDLKVLINEALGTTHRPIPWTIILASAAAGWYLLSWLLQPKSRYPIINAPKTSWTSIPAKIEYLKNTKHLIIEGYRRSSGPFKLQTEHGISVVLPPSALKMVDRSEIGLSGPEFLRRRFLSTYTTFQAMGNPPHDLLPEAVLRGLTRSLPKFTKPLSLTMNDCLASSWGSASDWQERALMDDTLLWVARLSTRVFLGERFVQNAEWIRIAQEYTIDFMTATAICGFVPALIRPLFVLGLPWCRKLRRDHAICERMFGPVFAEREAEIEAAQREGRVPDLPDDAIEWCRNAGKGRKYPQLNSQLTLSIAAIHTTSDLLGQTVLNLCVHPELLEPLRQEAISVLKSYGWQKQALTELRLMDSCLKETQRMKPVQLASSNRLATRNVTLPDGTFIARGEVVTFSAHDHFNPDIYPEPEKFDGYRFLKRRAIPGLEHKSVLVSTSEEHSAFSHGKHACPGRFFAANEVKIALVHLLLKYDMKIEKPEMAEWFTFGANTIANSKAKILVRRREAELDLEALAMAAEDCGVEERGAKERGVVA</sequence>
<dbReference type="eggNOG" id="KOG0158">
    <property type="taxonomic scope" value="Eukaryota"/>
</dbReference>
<dbReference type="InterPro" id="IPR017972">
    <property type="entry name" value="Cyt_P450_CS"/>
</dbReference>
<accession>F9XHT9</accession>
<dbReference type="EMBL" id="CM001203">
    <property type="protein sequence ID" value="EGP85519.1"/>
    <property type="molecule type" value="Genomic_DNA"/>
</dbReference>
<keyword evidence="10" id="KW-1133">Transmembrane helix</keyword>
<evidence type="ECO:0000256" key="8">
    <source>
        <dbReference type="PIRSR" id="PIRSR602403-1"/>
    </source>
</evidence>
<feature type="transmembrane region" description="Helical" evidence="10">
    <location>
        <begin position="221"/>
        <end position="245"/>
    </location>
</feature>
<evidence type="ECO:0000256" key="10">
    <source>
        <dbReference type="SAM" id="Phobius"/>
    </source>
</evidence>